<keyword evidence="4" id="KW-0560">Oxidoreductase</keyword>
<evidence type="ECO:0000313" key="7">
    <source>
        <dbReference type="EMBL" id="KAL3509421.1"/>
    </source>
</evidence>
<organism evidence="7 8">
    <name type="scientific">Cinchona calisaya</name>
    <dbReference type="NCBI Taxonomy" id="153742"/>
    <lineage>
        <taxon>Eukaryota</taxon>
        <taxon>Viridiplantae</taxon>
        <taxon>Streptophyta</taxon>
        <taxon>Embryophyta</taxon>
        <taxon>Tracheophyta</taxon>
        <taxon>Spermatophyta</taxon>
        <taxon>Magnoliopsida</taxon>
        <taxon>eudicotyledons</taxon>
        <taxon>Gunneridae</taxon>
        <taxon>Pentapetalae</taxon>
        <taxon>asterids</taxon>
        <taxon>lamiids</taxon>
        <taxon>Gentianales</taxon>
        <taxon>Rubiaceae</taxon>
        <taxon>Cinchonoideae</taxon>
        <taxon>Cinchoneae</taxon>
        <taxon>Cinchona</taxon>
    </lineage>
</organism>
<sequence length="315" mass="35957">MELIIFLSAFLLFSVMLVKILTKSTVKNSLLNLPPGPKTLPIIGNLHQLHGSLLHHLLRDLAKEYGPLMHLKLGEISTIIVTSPEMAKEIYKTHDLLFASRPSHHLAFKIISYNFNDIIFGPYGNCWRQLRKICNMELLSPQRVQTFKSIREDEVFNLMKSISSQKGSIINLSRSLFSISYSITSRSAFGKRNKHTKRFIQLIEEINKLASGFSFADLYPSVKLLQVMSTMKFKLEIVKKQVDEILENILDEHKEKIKMNGAKQESGEAKEDLVDVLLNIQKRGDFEPELTDTNIKAVTFVSKSPTIISFFFIQS</sequence>
<dbReference type="PANTHER" id="PTHR47955:SF8">
    <property type="entry name" value="CYTOCHROME P450 71D11-LIKE"/>
    <property type="match status" value="1"/>
</dbReference>
<dbReference type="AlphaFoldDB" id="A0ABD2YPV9"/>
<dbReference type="GO" id="GO:0016491">
    <property type="term" value="F:oxidoreductase activity"/>
    <property type="evidence" value="ECO:0007669"/>
    <property type="project" value="UniProtKB-KW"/>
</dbReference>
<evidence type="ECO:0000256" key="5">
    <source>
        <dbReference type="ARBA" id="ARBA00023004"/>
    </source>
</evidence>
<comment type="caution">
    <text evidence="7">The sequence shown here is derived from an EMBL/GenBank/DDBJ whole genome shotgun (WGS) entry which is preliminary data.</text>
</comment>
<evidence type="ECO:0000256" key="6">
    <source>
        <dbReference type="SAM" id="SignalP"/>
    </source>
</evidence>
<evidence type="ECO:0000256" key="3">
    <source>
        <dbReference type="ARBA" id="ARBA00022723"/>
    </source>
</evidence>
<keyword evidence="3" id="KW-0479">Metal-binding</keyword>
<protein>
    <recommendedName>
        <fullName evidence="9">Cytochrome P450</fullName>
    </recommendedName>
</protein>
<keyword evidence="8" id="KW-1185">Reference proteome</keyword>
<dbReference type="EMBL" id="JBJUIK010000012">
    <property type="protein sequence ID" value="KAL3509421.1"/>
    <property type="molecule type" value="Genomic_DNA"/>
</dbReference>
<comment type="similarity">
    <text evidence="1">Belongs to the cytochrome P450 family.</text>
</comment>
<feature type="signal peptide" evidence="6">
    <location>
        <begin position="1"/>
        <end position="22"/>
    </location>
</feature>
<keyword evidence="2" id="KW-0349">Heme</keyword>
<evidence type="ECO:0008006" key="9">
    <source>
        <dbReference type="Google" id="ProtNLM"/>
    </source>
</evidence>
<reference evidence="7 8" key="1">
    <citation type="submission" date="2024-11" db="EMBL/GenBank/DDBJ databases">
        <title>A near-complete genome assembly of Cinchona calisaya.</title>
        <authorList>
            <person name="Lian D.C."/>
            <person name="Zhao X.W."/>
            <person name="Wei L."/>
        </authorList>
    </citation>
    <scope>NUCLEOTIDE SEQUENCE [LARGE SCALE GENOMIC DNA]</scope>
    <source>
        <tissue evidence="7">Nenye</tissue>
    </source>
</reference>
<name>A0ABD2YPV9_9GENT</name>
<evidence type="ECO:0000256" key="1">
    <source>
        <dbReference type="ARBA" id="ARBA00010617"/>
    </source>
</evidence>
<keyword evidence="6" id="KW-0732">Signal</keyword>
<dbReference type="Proteomes" id="UP001630127">
    <property type="component" value="Unassembled WGS sequence"/>
</dbReference>
<evidence type="ECO:0000256" key="4">
    <source>
        <dbReference type="ARBA" id="ARBA00023002"/>
    </source>
</evidence>
<dbReference type="Pfam" id="PF00067">
    <property type="entry name" value="p450"/>
    <property type="match status" value="1"/>
</dbReference>
<dbReference type="InterPro" id="IPR001128">
    <property type="entry name" value="Cyt_P450"/>
</dbReference>
<evidence type="ECO:0000256" key="2">
    <source>
        <dbReference type="ARBA" id="ARBA00022617"/>
    </source>
</evidence>
<dbReference type="Gene3D" id="1.10.630.10">
    <property type="entry name" value="Cytochrome P450"/>
    <property type="match status" value="1"/>
</dbReference>
<dbReference type="InterPro" id="IPR036396">
    <property type="entry name" value="Cyt_P450_sf"/>
</dbReference>
<proteinExistence type="inferred from homology"/>
<dbReference type="PANTHER" id="PTHR47955">
    <property type="entry name" value="CYTOCHROME P450 FAMILY 71 PROTEIN"/>
    <property type="match status" value="1"/>
</dbReference>
<dbReference type="SUPFAM" id="SSF48264">
    <property type="entry name" value="Cytochrome P450"/>
    <property type="match status" value="1"/>
</dbReference>
<accession>A0ABD2YPV9</accession>
<feature type="chain" id="PRO_5044751910" description="Cytochrome P450" evidence="6">
    <location>
        <begin position="23"/>
        <end position="315"/>
    </location>
</feature>
<dbReference type="GO" id="GO:0046872">
    <property type="term" value="F:metal ion binding"/>
    <property type="evidence" value="ECO:0007669"/>
    <property type="project" value="UniProtKB-KW"/>
</dbReference>
<gene>
    <name evidence="7" type="ORF">ACH5RR_028822</name>
</gene>
<evidence type="ECO:0000313" key="8">
    <source>
        <dbReference type="Proteomes" id="UP001630127"/>
    </source>
</evidence>
<keyword evidence="5" id="KW-0408">Iron</keyword>